<sequence>MNLFWLYELPNTVFAAIVIGFVGSIGLIGQQLTRRWVKRIPNNDGRYNELVNTTIAISCVFFSITLGLISVGSGQNSSDINVNTI</sequence>
<proteinExistence type="predicted"/>
<keyword evidence="3" id="KW-1185">Reference proteome</keyword>
<dbReference type="KEGG" id="cmp:Cha6605_2641"/>
<gene>
    <name evidence="2" type="ORF">Cha6605_2641</name>
</gene>
<dbReference type="HOGENOM" id="CLU_2506685_0_0_3"/>
<keyword evidence="1" id="KW-1133">Transmembrane helix</keyword>
<evidence type="ECO:0000313" key="3">
    <source>
        <dbReference type="Proteomes" id="UP000010366"/>
    </source>
</evidence>
<dbReference type="RefSeq" id="WP_015159831.1">
    <property type="nucleotide sequence ID" value="NC_019697.1"/>
</dbReference>
<feature type="transmembrane region" description="Helical" evidence="1">
    <location>
        <begin position="12"/>
        <end position="29"/>
    </location>
</feature>
<dbReference type="EMBL" id="CP003600">
    <property type="protein sequence ID" value="AFY93685.1"/>
    <property type="molecule type" value="Genomic_DNA"/>
</dbReference>
<organism evidence="2 3">
    <name type="scientific">Chamaesiphon minutus (strain ATCC 27169 / PCC 6605)</name>
    <dbReference type="NCBI Taxonomy" id="1173020"/>
    <lineage>
        <taxon>Bacteria</taxon>
        <taxon>Bacillati</taxon>
        <taxon>Cyanobacteriota</taxon>
        <taxon>Cyanophyceae</taxon>
        <taxon>Gomontiellales</taxon>
        <taxon>Chamaesiphonaceae</taxon>
        <taxon>Chamaesiphon</taxon>
    </lineage>
</organism>
<keyword evidence="1" id="KW-0812">Transmembrane</keyword>
<evidence type="ECO:0000313" key="2">
    <source>
        <dbReference type="EMBL" id="AFY93685.1"/>
    </source>
</evidence>
<evidence type="ECO:0000256" key="1">
    <source>
        <dbReference type="SAM" id="Phobius"/>
    </source>
</evidence>
<dbReference type="AlphaFoldDB" id="K9UFT6"/>
<protein>
    <submittedName>
        <fullName evidence="2">Uncharacterized protein</fullName>
    </submittedName>
</protein>
<name>K9UFT6_CHAP6</name>
<dbReference type="Proteomes" id="UP000010366">
    <property type="component" value="Chromosome"/>
</dbReference>
<feature type="transmembrane region" description="Helical" evidence="1">
    <location>
        <begin position="50"/>
        <end position="71"/>
    </location>
</feature>
<dbReference type="OrthoDB" id="9776669at2"/>
<keyword evidence="1" id="KW-0472">Membrane</keyword>
<reference evidence="2 3" key="1">
    <citation type="submission" date="2012-05" db="EMBL/GenBank/DDBJ databases">
        <title>Finished chromosome of genome of Chamaesiphon sp. PCC 6605.</title>
        <authorList>
            <consortium name="US DOE Joint Genome Institute"/>
            <person name="Gugger M."/>
            <person name="Coursin T."/>
            <person name="Rippka R."/>
            <person name="Tandeau De Marsac N."/>
            <person name="Huntemann M."/>
            <person name="Wei C.-L."/>
            <person name="Han J."/>
            <person name="Detter J.C."/>
            <person name="Han C."/>
            <person name="Tapia R."/>
            <person name="Chen A."/>
            <person name="Kyrpides N."/>
            <person name="Mavromatis K."/>
            <person name="Markowitz V."/>
            <person name="Szeto E."/>
            <person name="Ivanova N."/>
            <person name="Pagani I."/>
            <person name="Pati A."/>
            <person name="Goodwin L."/>
            <person name="Nordberg H.P."/>
            <person name="Cantor M.N."/>
            <person name="Hua S.X."/>
            <person name="Woyke T."/>
            <person name="Kerfeld C.A."/>
        </authorList>
    </citation>
    <scope>NUCLEOTIDE SEQUENCE [LARGE SCALE GENOMIC DNA]</scope>
    <source>
        <strain evidence="3">ATCC 27169 / PCC 6605</strain>
    </source>
</reference>
<dbReference type="STRING" id="1173020.Cha6605_2641"/>
<accession>K9UFT6</accession>